<feature type="domain" description="TonB C-terminal" evidence="10">
    <location>
        <begin position="167"/>
        <end position="263"/>
    </location>
</feature>
<dbReference type="GO" id="GO:0098797">
    <property type="term" value="C:plasma membrane protein complex"/>
    <property type="evidence" value="ECO:0007669"/>
    <property type="project" value="TreeGrafter"/>
</dbReference>
<comment type="similarity">
    <text evidence="2">Belongs to the TonB family.</text>
</comment>
<evidence type="ECO:0000313" key="12">
    <source>
        <dbReference type="Proteomes" id="UP000282184"/>
    </source>
</evidence>
<keyword evidence="4" id="KW-1003">Cell membrane</keyword>
<protein>
    <submittedName>
        <fullName evidence="11">Energy transducer TonB</fullName>
    </submittedName>
</protein>
<comment type="subcellular location">
    <subcellularLocation>
        <location evidence="1">Cell inner membrane</location>
        <topology evidence="1">Single-pass membrane protein</topology>
        <orientation evidence="1">Periplasmic side</orientation>
    </subcellularLocation>
</comment>
<evidence type="ECO:0000256" key="1">
    <source>
        <dbReference type="ARBA" id="ARBA00004383"/>
    </source>
</evidence>
<dbReference type="PANTHER" id="PTHR33446:SF2">
    <property type="entry name" value="PROTEIN TONB"/>
    <property type="match status" value="1"/>
</dbReference>
<keyword evidence="6" id="KW-0812">Transmembrane</keyword>
<dbReference type="EMBL" id="RXOF01000013">
    <property type="protein sequence ID" value="RTQ47152.1"/>
    <property type="molecule type" value="Genomic_DNA"/>
</dbReference>
<keyword evidence="7" id="KW-0653">Protein transport</keyword>
<dbReference type="RefSeq" id="WP_126694951.1">
    <property type="nucleotide sequence ID" value="NZ_RXOF01000013.1"/>
</dbReference>
<evidence type="ECO:0000256" key="2">
    <source>
        <dbReference type="ARBA" id="ARBA00006555"/>
    </source>
</evidence>
<evidence type="ECO:0000256" key="4">
    <source>
        <dbReference type="ARBA" id="ARBA00022475"/>
    </source>
</evidence>
<evidence type="ECO:0000256" key="5">
    <source>
        <dbReference type="ARBA" id="ARBA00022519"/>
    </source>
</evidence>
<dbReference type="GO" id="GO:0055085">
    <property type="term" value="P:transmembrane transport"/>
    <property type="evidence" value="ECO:0007669"/>
    <property type="project" value="InterPro"/>
</dbReference>
<reference evidence="11 12" key="1">
    <citation type="submission" date="2018-12" db="EMBL/GenBank/DDBJ databases">
        <title>Hymenobacter gummosus sp. nov., isolated from a spring.</title>
        <authorList>
            <person name="Nie L."/>
        </authorList>
    </citation>
    <scope>NUCLEOTIDE SEQUENCE [LARGE SCALE GENOMIC DNA]</scope>
    <source>
        <strain evidence="11 12">KCTC 52166</strain>
    </source>
</reference>
<gene>
    <name evidence="11" type="ORF">EJV47_19840</name>
</gene>
<dbReference type="Pfam" id="PF03544">
    <property type="entry name" value="TonB_C"/>
    <property type="match status" value="1"/>
</dbReference>
<accession>A0A431TXZ8</accession>
<comment type="caution">
    <text evidence="11">The sequence shown here is derived from an EMBL/GenBank/DDBJ whole genome shotgun (WGS) entry which is preliminary data.</text>
</comment>
<dbReference type="SUPFAM" id="SSF74653">
    <property type="entry name" value="TolA/TonB C-terminal domain"/>
    <property type="match status" value="1"/>
</dbReference>
<dbReference type="Gene3D" id="3.30.1150.10">
    <property type="match status" value="1"/>
</dbReference>
<organism evidence="11 12">
    <name type="scientific">Hymenobacter gummosus</name>
    <dbReference type="NCBI Taxonomy" id="1776032"/>
    <lineage>
        <taxon>Bacteria</taxon>
        <taxon>Pseudomonadati</taxon>
        <taxon>Bacteroidota</taxon>
        <taxon>Cytophagia</taxon>
        <taxon>Cytophagales</taxon>
        <taxon>Hymenobacteraceae</taxon>
        <taxon>Hymenobacter</taxon>
    </lineage>
</organism>
<keyword evidence="12" id="KW-1185">Reference proteome</keyword>
<dbReference type="Proteomes" id="UP000282184">
    <property type="component" value="Unassembled WGS sequence"/>
</dbReference>
<evidence type="ECO:0000313" key="11">
    <source>
        <dbReference type="EMBL" id="RTQ47152.1"/>
    </source>
</evidence>
<dbReference type="NCBIfam" id="TIGR01352">
    <property type="entry name" value="tonB_Cterm"/>
    <property type="match status" value="1"/>
</dbReference>
<dbReference type="InterPro" id="IPR006260">
    <property type="entry name" value="TonB/TolA_C"/>
</dbReference>
<dbReference type="InterPro" id="IPR051045">
    <property type="entry name" value="TonB-dependent_transducer"/>
</dbReference>
<dbReference type="PANTHER" id="PTHR33446">
    <property type="entry name" value="PROTEIN TONB-RELATED"/>
    <property type="match status" value="1"/>
</dbReference>
<evidence type="ECO:0000256" key="6">
    <source>
        <dbReference type="ARBA" id="ARBA00022692"/>
    </source>
</evidence>
<name>A0A431TXZ8_9BACT</name>
<sequence length="270" mass="29771">MLHELPITNVRLLACHEDWQQMTPAARGRHCQSCDRVVIDFTQAAMTELARARAAAPDGRVCGRFRLSQLAPESRPAPPQLRPRLRRFLLAAVLVLVLGLSARQAWAQAQRPVAPFQPAATAPLYQLPGSMPMPTVAPPDTAQPAPAENQEQVWVGLLVEKMPEPRGGMEGLMKFFQKEARYPAEALHDQVEGKVFVSFVVKSTGQIAEAQVVRGLHPQLDAEALRVVRLMPPWTPGAQNGKPVDVQYTMPINFTYRAGKAAGKRARPTR</sequence>
<evidence type="ECO:0000259" key="10">
    <source>
        <dbReference type="PROSITE" id="PS52015"/>
    </source>
</evidence>
<keyword evidence="5" id="KW-0997">Cell inner membrane</keyword>
<keyword evidence="9" id="KW-0472">Membrane</keyword>
<evidence type="ECO:0000256" key="8">
    <source>
        <dbReference type="ARBA" id="ARBA00022989"/>
    </source>
</evidence>
<evidence type="ECO:0000256" key="7">
    <source>
        <dbReference type="ARBA" id="ARBA00022927"/>
    </source>
</evidence>
<keyword evidence="3" id="KW-0813">Transport</keyword>
<keyword evidence="8" id="KW-1133">Transmembrane helix</keyword>
<dbReference type="InterPro" id="IPR037682">
    <property type="entry name" value="TonB_C"/>
</dbReference>
<dbReference type="AlphaFoldDB" id="A0A431TXZ8"/>
<dbReference type="GO" id="GO:0031992">
    <property type="term" value="F:energy transducer activity"/>
    <property type="evidence" value="ECO:0007669"/>
    <property type="project" value="TreeGrafter"/>
</dbReference>
<dbReference type="GO" id="GO:0015031">
    <property type="term" value="P:protein transport"/>
    <property type="evidence" value="ECO:0007669"/>
    <property type="project" value="UniProtKB-KW"/>
</dbReference>
<dbReference type="OrthoDB" id="1039448at2"/>
<proteinExistence type="inferred from homology"/>
<dbReference type="PROSITE" id="PS52015">
    <property type="entry name" value="TONB_CTD"/>
    <property type="match status" value="1"/>
</dbReference>
<evidence type="ECO:0000256" key="9">
    <source>
        <dbReference type="ARBA" id="ARBA00023136"/>
    </source>
</evidence>
<evidence type="ECO:0000256" key="3">
    <source>
        <dbReference type="ARBA" id="ARBA00022448"/>
    </source>
</evidence>